<dbReference type="GeneID" id="85366483"/>
<dbReference type="Proteomes" id="UP001175211">
    <property type="component" value="Unassembled WGS sequence"/>
</dbReference>
<sequence length="202" mass="23258">MKARPLGLGIFFPLFRRVEYRGGVLSFQMHRWCLGIASAESFSPSGRHHMDPQRDSVLPTDLERRRVDANLTESICWYLVGEIPKRTQFLLPDSPRSKGRGRYPSSVYMPPLFGQLFLTQYKHDYQQPTYPNYRLSLCHRDCDGIICHGLRKGHPRSYGISRTIYCRAGISSHCCYGQSRSCYLTIFDIIRLYLGPSVVGML</sequence>
<organism evidence="1 2">
    <name type="scientific">Armillaria tabescens</name>
    <name type="common">Ringless honey mushroom</name>
    <name type="synonym">Agaricus tabescens</name>
    <dbReference type="NCBI Taxonomy" id="1929756"/>
    <lineage>
        <taxon>Eukaryota</taxon>
        <taxon>Fungi</taxon>
        <taxon>Dikarya</taxon>
        <taxon>Basidiomycota</taxon>
        <taxon>Agaricomycotina</taxon>
        <taxon>Agaricomycetes</taxon>
        <taxon>Agaricomycetidae</taxon>
        <taxon>Agaricales</taxon>
        <taxon>Marasmiineae</taxon>
        <taxon>Physalacriaceae</taxon>
        <taxon>Desarmillaria</taxon>
    </lineage>
</organism>
<dbReference type="AlphaFoldDB" id="A0AA39NJN6"/>
<name>A0AA39NJN6_ARMTA</name>
<accession>A0AA39NJN6</accession>
<protein>
    <submittedName>
        <fullName evidence="1">Uncharacterized protein</fullName>
    </submittedName>
</protein>
<comment type="caution">
    <text evidence="1">The sequence shown here is derived from an EMBL/GenBank/DDBJ whole genome shotgun (WGS) entry which is preliminary data.</text>
</comment>
<dbReference type="RefSeq" id="XP_060337462.1">
    <property type="nucleotide sequence ID" value="XM_060482935.1"/>
</dbReference>
<evidence type="ECO:0000313" key="2">
    <source>
        <dbReference type="Proteomes" id="UP001175211"/>
    </source>
</evidence>
<gene>
    <name evidence="1" type="ORF">EV420DRAFT_652444</name>
</gene>
<proteinExistence type="predicted"/>
<keyword evidence="2" id="KW-1185">Reference proteome</keyword>
<evidence type="ECO:0000313" key="1">
    <source>
        <dbReference type="EMBL" id="KAK0466870.1"/>
    </source>
</evidence>
<reference evidence="1" key="1">
    <citation type="submission" date="2023-06" db="EMBL/GenBank/DDBJ databases">
        <authorList>
            <consortium name="Lawrence Berkeley National Laboratory"/>
            <person name="Ahrendt S."/>
            <person name="Sahu N."/>
            <person name="Indic B."/>
            <person name="Wong-Bajracharya J."/>
            <person name="Merenyi Z."/>
            <person name="Ke H.-M."/>
            <person name="Monk M."/>
            <person name="Kocsube S."/>
            <person name="Drula E."/>
            <person name="Lipzen A."/>
            <person name="Balint B."/>
            <person name="Henrissat B."/>
            <person name="Andreopoulos B."/>
            <person name="Martin F.M."/>
            <person name="Harder C.B."/>
            <person name="Rigling D."/>
            <person name="Ford K.L."/>
            <person name="Foster G.D."/>
            <person name="Pangilinan J."/>
            <person name="Papanicolaou A."/>
            <person name="Barry K."/>
            <person name="LaButti K."/>
            <person name="Viragh M."/>
            <person name="Koriabine M."/>
            <person name="Yan M."/>
            <person name="Riley R."/>
            <person name="Champramary S."/>
            <person name="Plett K.L."/>
            <person name="Tsai I.J."/>
            <person name="Slot J."/>
            <person name="Sipos G."/>
            <person name="Plett J."/>
            <person name="Nagy L.G."/>
            <person name="Grigoriev I.V."/>
        </authorList>
    </citation>
    <scope>NUCLEOTIDE SEQUENCE</scope>
    <source>
        <strain evidence="1">CCBAS 213</strain>
    </source>
</reference>
<dbReference type="EMBL" id="JAUEPS010000003">
    <property type="protein sequence ID" value="KAK0466870.1"/>
    <property type="molecule type" value="Genomic_DNA"/>
</dbReference>